<keyword evidence="2" id="KW-0812">Transmembrane</keyword>
<evidence type="ECO:0000313" key="4">
    <source>
        <dbReference type="Proteomes" id="UP000037432"/>
    </source>
</evidence>
<feature type="region of interest" description="Disordered" evidence="1">
    <location>
        <begin position="64"/>
        <end position="84"/>
    </location>
</feature>
<name>A0A0J7ZGC0_STRVR</name>
<accession>A0A0J7ZGC0</accession>
<dbReference type="Proteomes" id="UP000037432">
    <property type="component" value="Unassembled WGS sequence"/>
</dbReference>
<evidence type="ECO:0000256" key="2">
    <source>
        <dbReference type="SAM" id="Phobius"/>
    </source>
</evidence>
<protein>
    <submittedName>
        <fullName evidence="3">Uncharacterized protein</fullName>
    </submittedName>
</protein>
<feature type="compositionally biased region" description="Basic and acidic residues" evidence="1">
    <location>
        <begin position="75"/>
        <end position="84"/>
    </location>
</feature>
<dbReference type="AlphaFoldDB" id="A0A0J7ZGC0"/>
<keyword evidence="2" id="KW-1133">Transmembrane helix</keyword>
<keyword evidence="2" id="KW-0472">Membrane</keyword>
<dbReference type="EMBL" id="LFNT01000014">
    <property type="protein sequence ID" value="KMS74223.1"/>
    <property type="molecule type" value="Genomic_DNA"/>
</dbReference>
<reference evidence="3 4" key="1">
    <citation type="submission" date="2015-06" db="EMBL/GenBank/DDBJ databases">
        <authorList>
            <person name="Ju K.-S."/>
            <person name="Doroghazi J.R."/>
            <person name="Metcalf W.W."/>
        </authorList>
    </citation>
    <scope>NUCLEOTIDE SEQUENCE [LARGE SCALE GENOMIC DNA]</scope>
    <source>
        <strain evidence="3 4">NRRL 3414</strain>
    </source>
</reference>
<feature type="transmembrane region" description="Helical" evidence="2">
    <location>
        <begin position="6"/>
        <end position="22"/>
    </location>
</feature>
<gene>
    <name evidence="3" type="ORF">ACM01_15000</name>
</gene>
<sequence length="84" mass="9101">MPTLSIAIVIVGTLFVLTGYLRKKQQDKANIAAMKEADAAFNANSNRERAAGITYETSENRRLSRAANEAAAKVSIRDGGTKHH</sequence>
<proteinExistence type="predicted"/>
<dbReference type="PATRIC" id="fig|1938.3.peg.8583"/>
<evidence type="ECO:0000256" key="1">
    <source>
        <dbReference type="SAM" id="MobiDB-lite"/>
    </source>
</evidence>
<evidence type="ECO:0000313" key="3">
    <source>
        <dbReference type="EMBL" id="KMS74223.1"/>
    </source>
</evidence>
<organism evidence="3 4">
    <name type="scientific">Streptomyces viridochromogenes</name>
    <dbReference type="NCBI Taxonomy" id="1938"/>
    <lineage>
        <taxon>Bacteria</taxon>
        <taxon>Bacillati</taxon>
        <taxon>Actinomycetota</taxon>
        <taxon>Actinomycetes</taxon>
        <taxon>Kitasatosporales</taxon>
        <taxon>Streptomycetaceae</taxon>
        <taxon>Streptomyces</taxon>
    </lineage>
</organism>
<dbReference type="RefSeq" id="WP_048581699.1">
    <property type="nucleotide sequence ID" value="NZ_LFNT01000014.1"/>
</dbReference>
<comment type="caution">
    <text evidence="3">The sequence shown here is derived from an EMBL/GenBank/DDBJ whole genome shotgun (WGS) entry which is preliminary data.</text>
</comment>